<proteinExistence type="predicted"/>
<evidence type="ECO:0000313" key="6">
    <source>
        <dbReference type="EMBL" id="NMM41107.1"/>
    </source>
</evidence>
<dbReference type="PROSITE" id="PS51257">
    <property type="entry name" value="PROKAR_LIPOPROTEIN"/>
    <property type="match status" value="1"/>
</dbReference>
<gene>
    <name evidence="6" type="ORF">HHO47_09805</name>
</gene>
<keyword evidence="7" id="KW-1185">Reference proteome</keyword>
<name>A0A7Y0HCN0_9GAMM</name>
<dbReference type="AlphaFoldDB" id="A0A7Y0HCN0"/>
<organism evidence="6 7">
    <name type="scientific">Pseudoalteromonas arctica</name>
    <dbReference type="NCBI Taxonomy" id="394751"/>
    <lineage>
        <taxon>Bacteria</taxon>
        <taxon>Pseudomonadati</taxon>
        <taxon>Pseudomonadota</taxon>
        <taxon>Gammaproteobacteria</taxon>
        <taxon>Alteromonadales</taxon>
        <taxon>Pseudoalteromonadaceae</taxon>
        <taxon>Pseudoalteromonas</taxon>
    </lineage>
</organism>
<evidence type="ECO:0000256" key="3">
    <source>
        <dbReference type="ARBA" id="ARBA00023139"/>
    </source>
</evidence>
<keyword evidence="4" id="KW-0449">Lipoprotein</keyword>
<protein>
    <submittedName>
        <fullName evidence="6">Lysozyme inhibitor</fullName>
    </submittedName>
</protein>
<feature type="domain" description="C-type lysozyme inhibitor" evidence="5">
    <location>
        <begin position="26"/>
        <end position="88"/>
    </location>
</feature>
<sequence>MYKILLTALGVISLSACTEQLNSQSFSCDSQLSAVITSNDEESATLNYNQVEHSLTKQISASGVKYTNEDVLFWTKGNEAMLIIDGNKYHCNLE</sequence>
<keyword evidence="2" id="KW-0472">Membrane</keyword>
<dbReference type="SUPFAM" id="SSF141488">
    <property type="entry name" value="YdhA-like"/>
    <property type="match status" value="1"/>
</dbReference>
<reference evidence="6" key="1">
    <citation type="submission" date="2020-04" db="EMBL/GenBank/DDBJ databases">
        <title>Genome Sequencing for Pseudoaltermonas arctica.</title>
        <authorList>
            <person name="Elkins N.S."/>
        </authorList>
    </citation>
    <scope>NUCLEOTIDE SEQUENCE [LARGE SCALE GENOMIC DNA]</scope>
    <source>
        <strain evidence="6">NEC-BIFX-2020_0012</strain>
    </source>
</reference>
<comment type="caution">
    <text evidence="6">The sequence shown here is derived from an EMBL/GenBank/DDBJ whole genome shotgun (WGS) entry which is preliminary data.</text>
</comment>
<evidence type="ECO:0000256" key="2">
    <source>
        <dbReference type="ARBA" id="ARBA00023136"/>
    </source>
</evidence>
<keyword evidence="1" id="KW-0732">Signal</keyword>
<dbReference type="Proteomes" id="UP000570493">
    <property type="component" value="Unassembled WGS sequence"/>
</dbReference>
<accession>A0A7Y0HCN0</accession>
<evidence type="ECO:0000259" key="5">
    <source>
        <dbReference type="Pfam" id="PF09864"/>
    </source>
</evidence>
<evidence type="ECO:0000256" key="4">
    <source>
        <dbReference type="ARBA" id="ARBA00023288"/>
    </source>
</evidence>
<dbReference type="Pfam" id="PF09864">
    <property type="entry name" value="MliC"/>
    <property type="match status" value="1"/>
</dbReference>
<dbReference type="Gene3D" id="2.40.128.200">
    <property type="match status" value="1"/>
</dbReference>
<dbReference type="RefSeq" id="WP_169020143.1">
    <property type="nucleotide sequence ID" value="NZ_JABBMT010000012.1"/>
</dbReference>
<evidence type="ECO:0000256" key="1">
    <source>
        <dbReference type="ARBA" id="ARBA00022729"/>
    </source>
</evidence>
<dbReference type="InterPro" id="IPR018660">
    <property type="entry name" value="MliC"/>
</dbReference>
<dbReference type="InterPro" id="IPR036328">
    <property type="entry name" value="MliC_sf"/>
</dbReference>
<keyword evidence="3" id="KW-0564">Palmitate</keyword>
<dbReference type="EMBL" id="JABBMT010000012">
    <property type="protein sequence ID" value="NMM41107.1"/>
    <property type="molecule type" value="Genomic_DNA"/>
</dbReference>
<evidence type="ECO:0000313" key="7">
    <source>
        <dbReference type="Proteomes" id="UP000570493"/>
    </source>
</evidence>